<dbReference type="NCBIfam" id="TIGR01525">
    <property type="entry name" value="ATPase-IB_hvy"/>
    <property type="match status" value="1"/>
</dbReference>
<dbReference type="NCBIfam" id="TIGR01494">
    <property type="entry name" value="ATPase_P-type"/>
    <property type="match status" value="1"/>
</dbReference>
<dbReference type="SUPFAM" id="SSF56784">
    <property type="entry name" value="HAD-like"/>
    <property type="match status" value="1"/>
</dbReference>
<feature type="transmembrane region" description="Helical" evidence="10">
    <location>
        <begin position="174"/>
        <end position="196"/>
    </location>
</feature>
<feature type="transmembrane region" description="Helical" evidence="10">
    <location>
        <begin position="383"/>
        <end position="406"/>
    </location>
</feature>
<dbReference type="Gene3D" id="2.70.150.10">
    <property type="entry name" value="Calcium-transporting ATPase, cytoplasmic transduction domain A"/>
    <property type="match status" value="1"/>
</dbReference>
<dbReference type="PRINTS" id="PR00943">
    <property type="entry name" value="CUATPASE"/>
</dbReference>
<dbReference type="Pfam" id="PF00122">
    <property type="entry name" value="E1-E2_ATPase"/>
    <property type="match status" value="1"/>
</dbReference>
<evidence type="ECO:0000256" key="6">
    <source>
        <dbReference type="ARBA" id="ARBA00022840"/>
    </source>
</evidence>
<dbReference type="Pfam" id="PF00403">
    <property type="entry name" value="HMA"/>
    <property type="match status" value="1"/>
</dbReference>
<dbReference type="Proteomes" id="UP001061862">
    <property type="component" value="Chromosome"/>
</dbReference>
<proteinExistence type="inferred from homology"/>
<keyword evidence="4 10" id="KW-0479">Metal-binding</keyword>
<feature type="transmembrane region" description="Helical" evidence="10">
    <location>
        <begin position="355"/>
        <end position="377"/>
    </location>
</feature>
<feature type="transmembrane region" description="Helical" evidence="10">
    <location>
        <begin position="696"/>
        <end position="715"/>
    </location>
</feature>
<evidence type="ECO:0000256" key="9">
    <source>
        <dbReference type="ARBA" id="ARBA00023136"/>
    </source>
</evidence>
<gene>
    <name evidence="12" type="ORF">N8A98_02950</name>
</gene>
<dbReference type="CDD" id="cd02094">
    <property type="entry name" value="P-type_ATPase_Cu-like"/>
    <property type="match status" value="1"/>
</dbReference>
<feature type="transmembrane region" description="Helical" evidence="10">
    <location>
        <begin position="721"/>
        <end position="740"/>
    </location>
</feature>
<organism evidence="12 13">
    <name type="scientific">Devosia neptuniae</name>
    <dbReference type="NCBI Taxonomy" id="191302"/>
    <lineage>
        <taxon>Bacteria</taxon>
        <taxon>Pseudomonadati</taxon>
        <taxon>Pseudomonadota</taxon>
        <taxon>Alphaproteobacteria</taxon>
        <taxon>Hyphomicrobiales</taxon>
        <taxon>Devosiaceae</taxon>
        <taxon>Devosia</taxon>
    </lineage>
</organism>
<evidence type="ECO:0000256" key="7">
    <source>
        <dbReference type="ARBA" id="ARBA00022967"/>
    </source>
</evidence>
<feature type="domain" description="HMA" evidence="11">
    <location>
        <begin position="8"/>
        <end position="73"/>
    </location>
</feature>
<evidence type="ECO:0000256" key="3">
    <source>
        <dbReference type="ARBA" id="ARBA00022692"/>
    </source>
</evidence>
<keyword evidence="13" id="KW-1185">Reference proteome</keyword>
<dbReference type="PROSITE" id="PS00154">
    <property type="entry name" value="ATPASE_E1_E2"/>
    <property type="match status" value="1"/>
</dbReference>
<dbReference type="InterPro" id="IPR006121">
    <property type="entry name" value="HMA_dom"/>
</dbReference>
<evidence type="ECO:0000256" key="2">
    <source>
        <dbReference type="ARBA" id="ARBA00006024"/>
    </source>
</evidence>
<dbReference type="Gene3D" id="3.30.70.100">
    <property type="match status" value="1"/>
</dbReference>
<keyword evidence="5 10" id="KW-0547">Nucleotide-binding</keyword>
<evidence type="ECO:0000313" key="12">
    <source>
        <dbReference type="EMBL" id="UXN70169.1"/>
    </source>
</evidence>
<dbReference type="Gene3D" id="3.40.50.1000">
    <property type="entry name" value="HAD superfamily/HAD-like"/>
    <property type="match status" value="1"/>
</dbReference>
<dbReference type="InterPro" id="IPR008250">
    <property type="entry name" value="ATPase_P-typ_transduc_dom_A_sf"/>
</dbReference>
<dbReference type="InterPro" id="IPR059000">
    <property type="entry name" value="ATPase_P-type_domA"/>
</dbReference>
<dbReference type="PROSITE" id="PS50846">
    <property type="entry name" value="HMA_2"/>
    <property type="match status" value="1"/>
</dbReference>
<dbReference type="SFLD" id="SFLDF00027">
    <property type="entry name" value="p-type_atpase"/>
    <property type="match status" value="1"/>
</dbReference>
<dbReference type="RefSeq" id="WP_262169017.1">
    <property type="nucleotide sequence ID" value="NZ_CP104965.1"/>
</dbReference>
<comment type="similarity">
    <text evidence="2 10">Belongs to the cation transport ATPase (P-type) (TC 3.A.3) family. Type IB subfamily.</text>
</comment>
<dbReference type="NCBIfam" id="TIGR01511">
    <property type="entry name" value="ATPase-IB1_Cu"/>
    <property type="match status" value="1"/>
</dbReference>
<reference evidence="12 13" key="1">
    <citation type="submission" date="2022-09" db="EMBL/GenBank/DDBJ databases">
        <title>Interaction between co-microsymbionts with complementary sets of symbiotic genes in legume-rhizobium systems.</title>
        <authorList>
            <person name="Safronova V."/>
            <person name="Sazanova A."/>
            <person name="Afonin A."/>
            <person name="Chirak E."/>
        </authorList>
    </citation>
    <scope>NUCLEOTIDE SEQUENCE [LARGE SCALE GENOMIC DNA]</scope>
    <source>
        <strain evidence="12 13">A18/4-1</strain>
    </source>
</reference>
<evidence type="ECO:0000259" key="11">
    <source>
        <dbReference type="PROSITE" id="PS50846"/>
    </source>
</evidence>
<feature type="transmembrane region" description="Helical" evidence="10">
    <location>
        <begin position="136"/>
        <end position="154"/>
    </location>
</feature>
<dbReference type="Pfam" id="PF00702">
    <property type="entry name" value="Hydrolase"/>
    <property type="match status" value="1"/>
</dbReference>
<dbReference type="InterPro" id="IPR023299">
    <property type="entry name" value="ATPase_P-typ_cyto_dom_N"/>
</dbReference>
<dbReference type="InterPro" id="IPR036163">
    <property type="entry name" value="HMA_dom_sf"/>
</dbReference>
<dbReference type="InterPro" id="IPR044492">
    <property type="entry name" value="P_typ_ATPase_HD_dom"/>
</dbReference>
<feature type="transmembrane region" description="Helical" evidence="10">
    <location>
        <begin position="202"/>
        <end position="221"/>
    </location>
</feature>
<dbReference type="CDD" id="cd00371">
    <property type="entry name" value="HMA"/>
    <property type="match status" value="1"/>
</dbReference>
<evidence type="ECO:0000256" key="4">
    <source>
        <dbReference type="ARBA" id="ARBA00022723"/>
    </source>
</evidence>
<dbReference type="SFLD" id="SFLDG00002">
    <property type="entry name" value="C1.7:_P-type_atpase_like"/>
    <property type="match status" value="1"/>
</dbReference>
<comment type="subcellular location">
    <subcellularLocation>
        <location evidence="10">Cell membrane</location>
    </subcellularLocation>
    <subcellularLocation>
        <location evidence="1">Endomembrane system</location>
        <topology evidence="1">Multi-pass membrane protein</topology>
    </subcellularLocation>
</comment>
<dbReference type="SUPFAM" id="SSF81665">
    <property type="entry name" value="Calcium ATPase, transmembrane domain M"/>
    <property type="match status" value="1"/>
</dbReference>
<keyword evidence="6 10" id="KW-0067">ATP-binding</keyword>
<accession>A0ABY6CDC6</accession>
<dbReference type="NCBIfam" id="TIGR01512">
    <property type="entry name" value="ATPase-IB2_Cd"/>
    <property type="match status" value="1"/>
</dbReference>
<dbReference type="Gene3D" id="3.40.1110.10">
    <property type="entry name" value="Calcium-transporting ATPase, cytoplasmic domain N"/>
    <property type="match status" value="1"/>
</dbReference>
<dbReference type="SUPFAM" id="SSF81653">
    <property type="entry name" value="Calcium ATPase, transduction domain A"/>
    <property type="match status" value="1"/>
</dbReference>
<keyword evidence="3 10" id="KW-0812">Transmembrane</keyword>
<evidence type="ECO:0000256" key="10">
    <source>
        <dbReference type="RuleBase" id="RU362081"/>
    </source>
</evidence>
<dbReference type="InterPro" id="IPR001757">
    <property type="entry name" value="P_typ_ATPase"/>
</dbReference>
<feature type="transmembrane region" description="Helical" evidence="10">
    <location>
        <begin position="101"/>
        <end position="124"/>
    </location>
</feature>
<keyword evidence="7" id="KW-1278">Translocase</keyword>
<dbReference type="PRINTS" id="PR00119">
    <property type="entry name" value="CATATPASE"/>
</dbReference>
<evidence type="ECO:0000256" key="5">
    <source>
        <dbReference type="ARBA" id="ARBA00022741"/>
    </source>
</evidence>
<dbReference type="InterPro" id="IPR027256">
    <property type="entry name" value="P-typ_ATPase_IB"/>
</dbReference>
<sequence length="758" mass="80155">MNEHVHTKPISIDIEGMTCASCVARVEKALLKVPSVASASVNLATERATVQLHEPTHTDALVAAIAKAGYKGSQTPEHHDHHNHAGHQHHDEDAAVLRRDVIIAAILTLPVFVLEMLGHLYMPFHMWLMSVVSMDVLYVGYFIATSIVLFVPGWRFFKIGIPALLRGAPEMNSLVALGAGAAYLYSVVVTFAPQVLPAQTQYVYYEAAAVIVTLILVGRWLEAMAKGRTGEAIQRLVREQAKTARVQRDGKVIELPIEQVKAGDIVVVRPGEKIAVDGEIVEGASNINESMISGEPLPVAKTVGANVIGGTLNTNGSFSFRATKVGGDTMLAQIIRMVEEAQGGKLPIQQVVDQITMWFVPAVIALAIATFAVWTLWGPTPAYVFGLVNAVAVLIIACPCAMGLATPTSIMVGTGRAAELGVLFRKSEALQQLRDVAIVAFDKTGTLTSGKPTLTDLILDDDFEHDEVLALIAAVEAKSEHPIAEAIVTAAEKQGLALGAVTEFEAIAGNGVRARVDGRLVTIGSQRHLNHLDFSDFSTAIDKLADEGKTPVFAAIDDKLAAAIVVADTIKPTSKAVIAALHAMGVKTAMISGDNKRTAEAIARQLGIDEVRAEVLPADKVAAIKSLRQLGKIAYVGDGINDAPALAEADIGIAVGTGTDAAIESADVVLLGGDLKGVLNALTVSRATMKNIWENLFWAFGYNVLLIPVAAGVLYPSFGILLSPMIGAGAMALSSVFVVGNAQRLRGVKPANLQGETA</sequence>
<keyword evidence="10" id="KW-1003">Cell membrane</keyword>
<dbReference type="InterPro" id="IPR023214">
    <property type="entry name" value="HAD_sf"/>
</dbReference>
<dbReference type="PANTHER" id="PTHR43520">
    <property type="entry name" value="ATP7, ISOFORM B"/>
    <property type="match status" value="1"/>
</dbReference>
<dbReference type="SUPFAM" id="SSF55008">
    <property type="entry name" value="HMA, heavy metal-associated domain"/>
    <property type="match status" value="1"/>
</dbReference>
<evidence type="ECO:0000313" key="13">
    <source>
        <dbReference type="Proteomes" id="UP001061862"/>
    </source>
</evidence>
<dbReference type="InterPro" id="IPR023298">
    <property type="entry name" value="ATPase_P-typ_TM_dom_sf"/>
</dbReference>
<dbReference type="EMBL" id="CP104965">
    <property type="protein sequence ID" value="UXN70169.1"/>
    <property type="molecule type" value="Genomic_DNA"/>
</dbReference>
<name>A0ABY6CDC6_9HYPH</name>
<dbReference type="InterPro" id="IPR018303">
    <property type="entry name" value="ATPase_P-typ_P_site"/>
</dbReference>
<dbReference type="PROSITE" id="PS01047">
    <property type="entry name" value="HMA_1"/>
    <property type="match status" value="1"/>
</dbReference>
<protein>
    <submittedName>
        <fullName evidence="12">Heavy metal translocating P-type ATPase</fullName>
    </submittedName>
</protein>
<keyword evidence="9 10" id="KW-0472">Membrane</keyword>
<dbReference type="InterPro" id="IPR017969">
    <property type="entry name" value="Heavy-metal-associated_CS"/>
</dbReference>
<dbReference type="SFLD" id="SFLDS00003">
    <property type="entry name" value="Haloacid_Dehalogenase"/>
    <property type="match status" value="1"/>
</dbReference>
<evidence type="ECO:0000256" key="1">
    <source>
        <dbReference type="ARBA" id="ARBA00004127"/>
    </source>
</evidence>
<dbReference type="InterPro" id="IPR036412">
    <property type="entry name" value="HAD-like_sf"/>
</dbReference>
<dbReference type="PANTHER" id="PTHR43520:SF8">
    <property type="entry name" value="P-TYPE CU(+) TRANSPORTER"/>
    <property type="match status" value="1"/>
</dbReference>
<keyword evidence="8 10" id="KW-1133">Transmembrane helix</keyword>
<evidence type="ECO:0000256" key="8">
    <source>
        <dbReference type="ARBA" id="ARBA00022989"/>
    </source>
</evidence>